<name>A0A6H1ZZA9_9ZZZZ</name>
<protein>
    <submittedName>
        <fullName evidence="1">Uncharacterized protein</fullName>
    </submittedName>
</protein>
<sequence length="70" mass="8005">MQQSILTEKDLIKNGAVRLTPEQAAEAVKRIQERKRPMKKGDRFTLAGSKYECTAELSRGRFKVRLLKGE</sequence>
<dbReference type="EMBL" id="MT144370">
    <property type="protein sequence ID" value="QJA52819.1"/>
    <property type="molecule type" value="Genomic_DNA"/>
</dbReference>
<reference evidence="1" key="1">
    <citation type="submission" date="2020-03" db="EMBL/GenBank/DDBJ databases">
        <title>The deep terrestrial virosphere.</title>
        <authorList>
            <person name="Holmfeldt K."/>
            <person name="Nilsson E."/>
            <person name="Simone D."/>
            <person name="Lopez-Fernandez M."/>
            <person name="Wu X."/>
            <person name="de Brujin I."/>
            <person name="Lundin D."/>
            <person name="Andersson A."/>
            <person name="Bertilsson S."/>
            <person name="Dopson M."/>
        </authorList>
    </citation>
    <scope>NUCLEOTIDE SEQUENCE</scope>
    <source>
        <strain evidence="1">TM448A03024</strain>
    </source>
</reference>
<accession>A0A6H1ZZA9</accession>
<proteinExistence type="predicted"/>
<organism evidence="1">
    <name type="scientific">viral metagenome</name>
    <dbReference type="NCBI Taxonomy" id="1070528"/>
    <lineage>
        <taxon>unclassified sequences</taxon>
        <taxon>metagenomes</taxon>
        <taxon>organismal metagenomes</taxon>
    </lineage>
</organism>
<dbReference type="AlphaFoldDB" id="A0A6H1ZZA9"/>
<gene>
    <name evidence="1" type="ORF">TM448A03024_0011</name>
</gene>
<evidence type="ECO:0000313" key="1">
    <source>
        <dbReference type="EMBL" id="QJA52819.1"/>
    </source>
</evidence>